<evidence type="ECO:0000256" key="5">
    <source>
        <dbReference type="ARBA" id="ARBA00023136"/>
    </source>
</evidence>
<dbReference type="PANTHER" id="PTHR23427:SF2">
    <property type="entry name" value="SURFEIT LOCUS PROTEIN 1"/>
    <property type="match status" value="1"/>
</dbReference>
<dbReference type="AlphaFoldDB" id="A0A158M9I1"/>
<dbReference type="GO" id="GO:0005886">
    <property type="term" value="C:plasma membrane"/>
    <property type="evidence" value="ECO:0007669"/>
    <property type="project" value="UniProtKB-SubCell"/>
</dbReference>
<keyword evidence="3 6" id="KW-0812">Transmembrane</keyword>
<dbReference type="STRING" id="35814.BBB42_01070"/>
<keyword evidence="5 6" id="KW-0472">Membrane</keyword>
<dbReference type="PATRIC" id="fig|1331206.3.peg.124"/>
<sequence>MTRIPASAENKIIAEMARPHSPRFTLISLFLLAAVVAACLSLGAWQLRRAEARKAVSSAIERGRSQPPVTLNAAGGSGDFSAWRPARAQGRWLAQYSVWLDNRNQDGRPGFWLATPLVLAPQATAVLVLRGWVPRQPGATPLAPATPAAEVTVQGELASHVPRLFELWNMGGGATLPVRLAPGQLPTVQNLDLQAYAQATGLKLLPMVLMQTSDAEDGLLRAWPEPSVDFHQNQGYALQWFSFATIAALAWVAVAWRAWRRRARPST</sequence>
<name>A0A158M9I1_9BORD</name>
<gene>
    <name evidence="7" type="ORF">L497_3270</name>
</gene>
<feature type="transmembrane region" description="Helical" evidence="6">
    <location>
        <begin position="24"/>
        <end position="45"/>
    </location>
</feature>
<evidence type="ECO:0000256" key="1">
    <source>
        <dbReference type="ARBA" id="ARBA00004370"/>
    </source>
</evidence>
<dbReference type="PANTHER" id="PTHR23427">
    <property type="entry name" value="SURFEIT LOCUS PROTEIN"/>
    <property type="match status" value="1"/>
</dbReference>
<organism evidence="7 8">
    <name type="scientific">Bordetella holmesii CDC-H585-BH</name>
    <dbReference type="NCBI Taxonomy" id="1331206"/>
    <lineage>
        <taxon>Bacteria</taxon>
        <taxon>Pseudomonadati</taxon>
        <taxon>Pseudomonadota</taxon>
        <taxon>Betaproteobacteria</taxon>
        <taxon>Burkholderiales</taxon>
        <taxon>Alcaligenaceae</taxon>
        <taxon>Bordetella</taxon>
    </lineage>
</organism>
<keyword evidence="4 6" id="KW-1133">Transmembrane helix</keyword>
<comment type="similarity">
    <text evidence="2 6">Belongs to the SURF1 family.</text>
</comment>
<evidence type="ECO:0000256" key="3">
    <source>
        <dbReference type="ARBA" id="ARBA00022692"/>
    </source>
</evidence>
<evidence type="ECO:0000313" key="7">
    <source>
        <dbReference type="EMBL" id="KAL00033.1"/>
    </source>
</evidence>
<comment type="caution">
    <text evidence="7">The sequence shown here is derived from an EMBL/GenBank/DDBJ whole genome shotgun (WGS) entry which is preliminary data.</text>
</comment>
<dbReference type="Pfam" id="PF02104">
    <property type="entry name" value="SURF1"/>
    <property type="match status" value="1"/>
</dbReference>
<dbReference type="CDD" id="cd06662">
    <property type="entry name" value="SURF1"/>
    <property type="match status" value="1"/>
</dbReference>
<dbReference type="PROSITE" id="PS50895">
    <property type="entry name" value="SURF1"/>
    <property type="match status" value="1"/>
</dbReference>
<evidence type="ECO:0000313" key="8">
    <source>
        <dbReference type="Proteomes" id="UP000026682"/>
    </source>
</evidence>
<comment type="subcellular location">
    <subcellularLocation>
        <location evidence="6">Cell membrane</location>
        <topology evidence="6">Multi-pass membrane protein</topology>
    </subcellularLocation>
    <subcellularLocation>
        <location evidence="1">Membrane</location>
    </subcellularLocation>
</comment>
<protein>
    <recommendedName>
        <fullName evidence="6">SURF1-like protein</fullName>
    </recommendedName>
</protein>
<dbReference type="InterPro" id="IPR045214">
    <property type="entry name" value="Surf1/Surf4"/>
</dbReference>
<reference evidence="7 8" key="1">
    <citation type="submission" date="2014-03" db="EMBL/GenBank/DDBJ databases">
        <title>Genome sequence of Bordetella holmseii.</title>
        <authorList>
            <person name="Harvill E."/>
            <person name="Goodfield L.L."/>
            <person name="Ivanov Y."/>
            <person name="Meyer J.A."/>
            <person name="Newth C."/>
            <person name="Cassiday P."/>
            <person name="Tondella M.L."/>
            <person name="Liao P."/>
            <person name="Zimmerman J."/>
            <person name="Meert K."/>
            <person name="Wessel D."/>
            <person name="Berger J."/>
            <person name="Dean J.M."/>
            <person name="Holubkov R."/>
            <person name="Burr J."/>
            <person name="Liu T."/>
            <person name="Brinkac L.M."/>
            <person name="Sanka R."/>
            <person name="Kim M."/>
            <person name="Losada L."/>
        </authorList>
    </citation>
    <scope>NUCLEOTIDE SEQUENCE [LARGE SCALE GENOMIC DNA]</scope>
    <source>
        <strain evidence="7 8">CDC-H585-BH</strain>
    </source>
</reference>
<evidence type="ECO:0000256" key="4">
    <source>
        <dbReference type="ARBA" id="ARBA00022989"/>
    </source>
</evidence>
<feature type="transmembrane region" description="Helical" evidence="6">
    <location>
        <begin position="111"/>
        <end position="133"/>
    </location>
</feature>
<feature type="transmembrane region" description="Helical" evidence="6">
    <location>
        <begin position="237"/>
        <end position="259"/>
    </location>
</feature>
<accession>A0A158M9I1</accession>
<keyword evidence="6" id="KW-1003">Cell membrane</keyword>
<dbReference type="InterPro" id="IPR002994">
    <property type="entry name" value="Surf1/Shy1"/>
</dbReference>
<evidence type="ECO:0000256" key="6">
    <source>
        <dbReference type="RuleBase" id="RU363076"/>
    </source>
</evidence>
<evidence type="ECO:0000256" key="2">
    <source>
        <dbReference type="ARBA" id="ARBA00007165"/>
    </source>
</evidence>
<dbReference type="EMBL" id="JFZZ01000007">
    <property type="protein sequence ID" value="KAL00033.1"/>
    <property type="molecule type" value="Genomic_DNA"/>
</dbReference>
<dbReference type="Proteomes" id="UP000026682">
    <property type="component" value="Unassembled WGS sequence"/>
</dbReference>
<proteinExistence type="inferred from homology"/>